<feature type="transmembrane region" description="Helical" evidence="1">
    <location>
        <begin position="234"/>
        <end position="254"/>
    </location>
</feature>
<feature type="transmembrane region" description="Helical" evidence="1">
    <location>
        <begin position="203"/>
        <end position="222"/>
    </location>
</feature>
<organism evidence="2 3">
    <name type="scientific">Thiohalobacter thiocyanaticus</name>
    <dbReference type="NCBI Taxonomy" id="585455"/>
    <lineage>
        <taxon>Bacteria</taxon>
        <taxon>Pseudomonadati</taxon>
        <taxon>Pseudomonadota</taxon>
        <taxon>Gammaproteobacteria</taxon>
        <taxon>Thiohalobacterales</taxon>
        <taxon>Thiohalobacteraceae</taxon>
        <taxon>Thiohalobacter</taxon>
    </lineage>
</organism>
<keyword evidence="3" id="KW-1185">Reference proteome</keyword>
<dbReference type="OrthoDB" id="5659946at2"/>
<comment type="caution">
    <text evidence="2">The sequence shown here is derived from an EMBL/GenBank/DDBJ whole genome shotgun (WGS) entry which is preliminary data.</text>
</comment>
<evidence type="ECO:0000313" key="3">
    <source>
        <dbReference type="Proteomes" id="UP000287798"/>
    </source>
</evidence>
<keyword evidence="1" id="KW-1133">Transmembrane helix</keyword>
<dbReference type="EMBL" id="QZMU01000001">
    <property type="protein sequence ID" value="RRQ22670.1"/>
    <property type="molecule type" value="Genomic_DNA"/>
</dbReference>
<dbReference type="InterPro" id="IPR018710">
    <property type="entry name" value="DUF2232"/>
</dbReference>
<reference evidence="2 3" key="1">
    <citation type="journal article" date="2010" name="Int. J. Syst. Evol. Microbiol.">
        <title>Thiohalobacter thiocyanaticus gen. nov., sp. nov., a moderately halophilic, sulfur-oxidizing gammaproteobacterium from hypersaline lakes, that utilizes thiocyanate.</title>
        <authorList>
            <person name="Sorokin D.Y."/>
            <person name="Kovaleva O.L."/>
            <person name="Tourova T.P."/>
            <person name="Muyzer G."/>
        </authorList>
    </citation>
    <scope>NUCLEOTIDE SEQUENCE [LARGE SCALE GENOMIC DNA]</scope>
    <source>
        <strain evidence="2 3">Hrh1</strain>
    </source>
</reference>
<sequence length="303" mass="31767">MLALANYVMRGRLAAIAVLVASSFAALLLPPLTSPLAYVGGGALGLVTLRRGAGEGGIVLAGGLAGMSLLGLTLNDAPAVLALTGLIQWLPLWLVAMVLRLTVSWRRAVQAILGLGAALVLLQYLLLGDPGQWWEAQLRPVVERMQASGGQDLEAMLGRIAGWMPALIATALSIGVTLSLVLARAWQSQLYNPGGFGKEFRELRLGNSTALLTVAMVLIAAATEGVLGELAGQLVWILAAGCLLQGIAVAHGIVNRLGKARGWLIAMYVLLVFVQPYSGLVLALTGLADNWLDFRQRVATPPA</sequence>
<gene>
    <name evidence="2" type="ORF">D6C00_12525</name>
</gene>
<feature type="transmembrane region" description="Helical" evidence="1">
    <location>
        <begin position="160"/>
        <end position="182"/>
    </location>
</feature>
<dbReference type="RefSeq" id="WP_125182011.1">
    <property type="nucleotide sequence ID" value="NZ_QZMU01000001.1"/>
</dbReference>
<dbReference type="Proteomes" id="UP000287798">
    <property type="component" value="Unassembled WGS sequence"/>
</dbReference>
<keyword evidence="1" id="KW-0812">Transmembrane</keyword>
<dbReference type="Pfam" id="PF09991">
    <property type="entry name" value="DUF2232"/>
    <property type="match status" value="1"/>
</dbReference>
<feature type="transmembrane region" description="Helical" evidence="1">
    <location>
        <begin position="266"/>
        <end position="288"/>
    </location>
</feature>
<protein>
    <submittedName>
        <fullName evidence="2">DUF2232 domain-containing protein</fullName>
    </submittedName>
</protein>
<feature type="transmembrane region" description="Helical" evidence="1">
    <location>
        <begin position="80"/>
        <end position="101"/>
    </location>
</feature>
<dbReference type="AlphaFoldDB" id="A0A426QLN5"/>
<evidence type="ECO:0000256" key="1">
    <source>
        <dbReference type="SAM" id="Phobius"/>
    </source>
</evidence>
<name>A0A426QLN5_9GAMM</name>
<accession>A0A426QLN5</accession>
<proteinExistence type="predicted"/>
<evidence type="ECO:0000313" key="2">
    <source>
        <dbReference type="EMBL" id="RRQ22670.1"/>
    </source>
</evidence>
<keyword evidence="1" id="KW-0472">Membrane</keyword>
<feature type="transmembrane region" description="Helical" evidence="1">
    <location>
        <begin position="108"/>
        <end position="127"/>
    </location>
</feature>